<dbReference type="AlphaFoldDB" id="A0A0U0X8U0"/>
<sequence>MKTAIITGAGSGIGRETARLFASQGHRVVLADIDIHAAEAATDQIVAAGGRASAYQLDVADEQQWETFGKWTDSEFGPADLLVNNAGIMDWGGFVDMTAEQWQRTMDIDLMSVIYGSRIFAQQMIDAGVRGHIVNISSGAAFLPHKMIAAYGTAKAAVLMASQSLRVELRRHGIGVSAICPGVINTNLIANGQRAGISEDDQQRWHAQAGKIQSISYAGPDKVARAIERSVRHNWAVVPVNPESWFIYGLYRLSPSFSRTLTGIGSFELADGLMSRLQPLLNRVAK</sequence>
<dbReference type="Pfam" id="PF00106">
    <property type="entry name" value="adh_short"/>
    <property type="match status" value="1"/>
</dbReference>
<reference evidence="6 8" key="2">
    <citation type="submission" date="2018-08" db="EMBL/GenBank/DDBJ databases">
        <title>Linezolid Resistance in Mycobacterium abscessus: MIC Distribution and Comprehensive Investigation of Resistance Mechanisms.</title>
        <authorList>
            <person name="Ye M."/>
            <person name="Xu L."/>
            <person name="Zou Y."/>
            <person name="Li B."/>
            <person name="Guo Q."/>
            <person name="Zhang Y."/>
            <person name="Zhan M."/>
            <person name="Xu B."/>
            <person name="Yu F."/>
            <person name="Zhang Z."/>
            <person name="Chu H."/>
        </authorList>
    </citation>
    <scope>NUCLEOTIDE SEQUENCE [LARGE SCALE GENOMIC DNA]</scope>
    <source>
        <strain evidence="6 8">G143</strain>
    </source>
</reference>
<dbReference type="PRINTS" id="PR00081">
    <property type="entry name" value="GDHRDH"/>
</dbReference>
<organism evidence="5 7">
    <name type="scientific">Mycobacteroides abscessus</name>
    <dbReference type="NCBI Taxonomy" id="36809"/>
    <lineage>
        <taxon>Bacteria</taxon>
        <taxon>Bacillati</taxon>
        <taxon>Actinomycetota</taxon>
        <taxon>Actinomycetes</taxon>
        <taxon>Mycobacteriales</taxon>
        <taxon>Mycobacteriaceae</taxon>
        <taxon>Mycobacteroides</taxon>
    </lineage>
</organism>
<accession>A0A0U0X8U0</accession>
<dbReference type="PANTHER" id="PTHR43391:SF12">
    <property type="entry name" value="OXIDOREDUCTASE EPHD-RELATED"/>
    <property type="match status" value="1"/>
</dbReference>
<evidence type="ECO:0000256" key="2">
    <source>
        <dbReference type="ARBA" id="ARBA00023002"/>
    </source>
</evidence>
<evidence type="ECO:0000313" key="6">
    <source>
        <dbReference type="EMBL" id="RIT41095.1"/>
    </source>
</evidence>
<dbReference type="InterPro" id="IPR036291">
    <property type="entry name" value="NAD(P)-bd_dom_sf"/>
</dbReference>
<keyword evidence="2 5" id="KW-0560">Oxidoreductase</keyword>
<dbReference type="RefSeq" id="WP_005062890.1">
    <property type="nucleotide sequence ID" value="NZ_CM125927.1"/>
</dbReference>
<dbReference type="EMBL" id="CSUW01000001">
    <property type="protein sequence ID" value="CPT04742.1"/>
    <property type="molecule type" value="Genomic_DNA"/>
</dbReference>
<evidence type="ECO:0000256" key="1">
    <source>
        <dbReference type="ARBA" id="ARBA00006484"/>
    </source>
</evidence>
<comment type="caution">
    <text evidence="5">The sequence shown here is derived from an EMBL/GenBank/DDBJ whole genome shotgun (WGS) entry which is preliminary data.</text>
</comment>
<evidence type="ECO:0000256" key="3">
    <source>
        <dbReference type="RuleBase" id="RU000363"/>
    </source>
</evidence>
<gene>
    <name evidence="5" type="primary">polS_1</name>
    <name evidence="6" type="ORF">D2E76_06975</name>
    <name evidence="5" type="ORF">ERS075527_00699</name>
</gene>
<dbReference type="EC" id="1.1.1.14" evidence="5"/>
<proteinExistence type="inferred from homology"/>
<dbReference type="GO" id="GO:0003939">
    <property type="term" value="F:L-iditol 2-dehydrogenase (NAD+) activity"/>
    <property type="evidence" value="ECO:0007669"/>
    <property type="project" value="UniProtKB-EC"/>
</dbReference>
<dbReference type="InterPro" id="IPR002347">
    <property type="entry name" value="SDR_fam"/>
</dbReference>
<dbReference type="Gene3D" id="3.40.50.720">
    <property type="entry name" value="NAD(P)-binding Rossmann-like Domain"/>
    <property type="match status" value="1"/>
</dbReference>
<name>A0A0U0X8U0_9MYCO</name>
<evidence type="ECO:0000313" key="7">
    <source>
        <dbReference type="Proteomes" id="UP000038487"/>
    </source>
</evidence>
<evidence type="ECO:0000259" key="4">
    <source>
        <dbReference type="SMART" id="SM00822"/>
    </source>
</evidence>
<dbReference type="Proteomes" id="UP000038487">
    <property type="component" value="Unassembled WGS sequence"/>
</dbReference>
<dbReference type="EMBL" id="QXBN01000004">
    <property type="protein sequence ID" value="RIT41095.1"/>
    <property type="molecule type" value="Genomic_DNA"/>
</dbReference>
<feature type="domain" description="Ketoreductase" evidence="4">
    <location>
        <begin position="2"/>
        <end position="187"/>
    </location>
</feature>
<dbReference type="SUPFAM" id="SSF51735">
    <property type="entry name" value="NAD(P)-binding Rossmann-fold domains"/>
    <property type="match status" value="1"/>
</dbReference>
<protein>
    <submittedName>
        <fullName evidence="5">Oxidoreductase EphD</fullName>
        <ecNumber evidence="5">1.1.1.14</ecNumber>
    </submittedName>
    <submittedName>
        <fullName evidence="6">SDR family NAD(P)-dependent oxidoreductase</fullName>
    </submittedName>
</protein>
<dbReference type="InterPro" id="IPR057326">
    <property type="entry name" value="KR_dom"/>
</dbReference>
<evidence type="ECO:0000313" key="8">
    <source>
        <dbReference type="Proteomes" id="UP000284557"/>
    </source>
</evidence>
<reference evidence="5 7" key="1">
    <citation type="submission" date="2015-03" db="EMBL/GenBank/DDBJ databases">
        <authorList>
            <consortium name="Pathogen Informatics"/>
            <person name="Murphy D."/>
        </authorList>
    </citation>
    <scope>NUCLEOTIDE SEQUENCE [LARGE SCALE GENOMIC DNA]</scope>
    <source>
        <strain evidence="5 7">PAP036</strain>
    </source>
</reference>
<dbReference type="PANTHER" id="PTHR43391">
    <property type="entry name" value="RETINOL DEHYDROGENASE-RELATED"/>
    <property type="match status" value="1"/>
</dbReference>
<dbReference type="PRINTS" id="PR00080">
    <property type="entry name" value="SDRFAMILY"/>
</dbReference>
<dbReference type="SMART" id="SM00822">
    <property type="entry name" value="PKS_KR"/>
    <property type="match status" value="1"/>
</dbReference>
<evidence type="ECO:0000313" key="5">
    <source>
        <dbReference type="EMBL" id="CPT04742.1"/>
    </source>
</evidence>
<dbReference type="FunFam" id="3.40.50.720:FF:000084">
    <property type="entry name" value="Short-chain dehydrogenase reductase"/>
    <property type="match status" value="1"/>
</dbReference>
<dbReference type="CDD" id="cd05233">
    <property type="entry name" value="SDR_c"/>
    <property type="match status" value="1"/>
</dbReference>
<comment type="similarity">
    <text evidence="1 3">Belongs to the short-chain dehydrogenases/reductases (SDR) family.</text>
</comment>
<dbReference type="Proteomes" id="UP000284557">
    <property type="component" value="Unassembled WGS sequence"/>
</dbReference>